<dbReference type="EC" id="2.7.1.40" evidence="3 12"/>
<dbReference type="InterPro" id="IPR036918">
    <property type="entry name" value="Pyrv_Knase_C_sf"/>
</dbReference>
<keyword evidence="10 13" id="KW-0324">Glycolysis</keyword>
<dbReference type="Gene3D" id="2.40.33.10">
    <property type="entry name" value="PK beta-barrel domain-like"/>
    <property type="match status" value="1"/>
</dbReference>
<dbReference type="SUPFAM" id="SSF52935">
    <property type="entry name" value="PK C-terminal domain-like"/>
    <property type="match status" value="1"/>
</dbReference>
<evidence type="ECO:0000256" key="11">
    <source>
        <dbReference type="ARBA" id="ARBA00023317"/>
    </source>
</evidence>
<evidence type="ECO:0000259" key="15">
    <source>
        <dbReference type="Pfam" id="PF02887"/>
    </source>
</evidence>
<dbReference type="Pfam" id="PF02887">
    <property type="entry name" value="PK_C"/>
    <property type="match status" value="1"/>
</dbReference>
<evidence type="ECO:0000313" key="16">
    <source>
        <dbReference type="EMBL" id="MDT0495758.1"/>
    </source>
</evidence>
<evidence type="ECO:0000256" key="3">
    <source>
        <dbReference type="ARBA" id="ARBA00012142"/>
    </source>
</evidence>
<comment type="caution">
    <text evidence="16">The sequence shown here is derived from an EMBL/GenBank/DDBJ whole genome shotgun (WGS) entry which is preliminary data.</text>
</comment>
<dbReference type="InterPro" id="IPR001697">
    <property type="entry name" value="Pyr_Knase"/>
</dbReference>
<dbReference type="Gene3D" id="3.40.1380.20">
    <property type="entry name" value="Pyruvate kinase, C-terminal domain"/>
    <property type="match status" value="1"/>
</dbReference>
<keyword evidence="7 13" id="KW-0418">Kinase</keyword>
<dbReference type="InterPro" id="IPR040442">
    <property type="entry name" value="Pyrv_kinase-like_dom_sf"/>
</dbReference>
<dbReference type="NCBIfam" id="NF004491">
    <property type="entry name" value="PRK05826.1"/>
    <property type="match status" value="1"/>
</dbReference>
<keyword evidence="8" id="KW-0067">ATP-binding</keyword>
<evidence type="ECO:0000259" key="14">
    <source>
        <dbReference type="Pfam" id="PF00224"/>
    </source>
</evidence>
<proteinExistence type="inferred from homology"/>
<evidence type="ECO:0000256" key="2">
    <source>
        <dbReference type="ARBA" id="ARBA00008663"/>
    </source>
</evidence>
<dbReference type="InterPro" id="IPR011037">
    <property type="entry name" value="Pyrv_Knase-like_insert_dom_sf"/>
</dbReference>
<evidence type="ECO:0000256" key="13">
    <source>
        <dbReference type="RuleBase" id="RU000504"/>
    </source>
</evidence>
<evidence type="ECO:0000313" key="17">
    <source>
        <dbReference type="Proteomes" id="UP001254608"/>
    </source>
</evidence>
<dbReference type="GO" id="GO:0016301">
    <property type="term" value="F:kinase activity"/>
    <property type="evidence" value="ECO:0007669"/>
    <property type="project" value="UniProtKB-KW"/>
</dbReference>
<dbReference type="InterPro" id="IPR015813">
    <property type="entry name" value="Pyrv/PenolPyrv_kinase-like_dom"/>
</dbReference>
<dbReference type="Proteomes" id="UP001254608">
    <property type="component" value="Unassembled WGS sequence"/>
</dbReference>
<dbReference type="InterPro" id="IPR015795">
    <property type="entry name" value="Pyrv_Knase_C"/>
</dbReference>
<name>A0ABU2WD00_9GAMM</name>
<comment type="similarity">
    <text evidence="2 13">Belongs to the pyruvate kinase family.</text>
</comment>
<keyword evidence="11 16" id="KW-0670">Pyruvate</keyword>
<evidence type="ECO:0000256" key="6">
    <source>
        <dbReference type="ARBA" id="ARBA00022741"/>
    </source>
</evidence>
<keyword evidence="6" id="KW-0547">Nucleotide-binding</keyword>
<gene>
    <name evidence="16" type="primary">pyk</name>
    <name evidence="16" type="ORF">RM530_00040</name>
</gene>
<feature type="domain" description="Pyruvate kinase barrel" evidence="14">
    <location>
        <begin position="15"/>
        <end position="337"/>
    </location>
</feature>
<dbReference type="EMBL" id="JAVRIC010000001">
    <property type="protein sequence ID" value="MDT0495758.1"/>
    <property type="molecule type" value="Genomic_DNA"/>
</dbReference>
<dbReference type="InterPro" id="IPR015806">
    <property type="entry name" value="Pyrv_Knase_insert_dom_sf"/>
</dbReference>
<keyword evidence="17" id="KW-1185">Reference proteome</keyword>
<evidence type="ECO:0000256" key="12">
    <source>
        <dbReference type="NCBIfam" id="TIGR01064"/>
    </source>
</evidence>
<dbReference type="PRINTS" id="PR01050">
    <property type="entry name" value="PYRUVTKNASE"/>
</dbReference>
<evidence type="ECO:0000256" key="9">
    <source>
        <dbReference type="ARBA" id="ARBA00022842"/>
    </source>
</evidence>
<evidence type="ECO:0000256" key="8">
    <source>
        <dbReference type="ARBA" id="ARBA00022840"/>
    </source>
</evidence>
<dbReference type="PANTHER" id="PTHR11817">
    <property type="entry name" value="PYRUVATE KINASE"/>
    <property type="match status" value="1"/>
</dbReference>
<evidence type="ECO:0000256" key="4">
    <source>
        <dbReference type="ARBA" id="ARBA00022679"/>
    </source>
</evidence>
<dbReference type="GO" id="GO:0004743">
    <property type="term" value="F:pyruvate kinase activity"/>
    <property type="evidence" value="ECO:0007669"/>
    <property type="project" value="UniProtKB-EC"/>
</dbReference>
<sequence length="486" mass="51887">MIGLECGGMQTPPPRSTKILATLGPATDDPAVLHRLIAAGVDVVRLNYSHGKPEDQAVRVAAVRRVGESLQRQVGILADLQGPKIRVERFVGGHVELEEGAPFALDTHWPKTAGTAEVVGCAYEDLPRDVNAGDTLLLNDGAITLKVDSVRGSRVQCTVVLGGRLSDRKGINKLGGGLSAAALTDADREHLKHAVELDVDFIAISFPRSAQDMIDARELITAAGGRQALVAKIERAEALSELSAIVAASDAVMVARGDLGVEIGDAELPGWQKKIIRESREQNRMVITATQMMETMINNPIPTRAEVLDVANAVMDGTDAVMLSAETATGRYPVKTVEAMVRVCQGAEAAELVTERHVINLDSHFRETDEAIAMATSWTARHMRAQAIVALTESGATALMMSRTDTRIPIYALTQHVATLRRMALCRGVHPVPFVPTALETLKPTTEAMEMLAARGVLSSGDRVLLTKGDFTGPGGTNAMKILTAP</sequence>
<protein>
    <recommendedName>
        <fullName evidence="3 12">Pyruvate kinase</fullName>
        <ecNumber evidence="3 12">2.7.1.40</ecNumber>
    </recommendedName>
</protein>
<keyword evidence="5" id="KW-0479">Metal-binding</keyword>
<evidence type="ECO:0000256" key="1">
    <source>
        <dbReference type="ARBA" id="ARBA00004997"/>
    </source>
</evidence>
<organism evidence="16 17">
    <name type="scientific">Banduia mediterranea</name>
    <dbReference type="NCBI Taxonomy" id="3075609"/>
    <lineage>
        <taxon>Bacteria</taxon>
        <taxon>Pseudomonadati</taxon>
        <taxon>Pseudomonadota</taxon>
        <taxon>Gammaproteobacteria</taxon>
        <taxon>Nevskiales</taxon>
        <taxon>Algiphilaceae</taxon>
        <taxon>Banduia</taxon>
    </lineage>
</organism>
<comment type="pathway">
    <text evidence="1 13">Carbohydrate degradation; glycolysis; pyruvate from D-glyceraldehyde 3-phosphate: step 5/5.</text>
</comment>
<evidence type="ECO:0000256" key="10">
    <source>
        <dbReference type="ARBA" id="ARBA00023152"/>
    </source>
</evidence>
<evidence type="ECO:0000256" key="7">
    <source>
        <dbReference type="ARBA" id="ARBA00022777"/>
    </source>
</evidence>
<evidence type="ECO:0000256" key="5">
    <source>
        <dbReference type="ARBA" id="ARBA00022723"/>
    </source>
</evidence>
<accession>A0ABU2WD00</accession>
<dbReference type="Gene3D" id="3.20.20.60">
    <property type="entry name" value="Phosphoenolpyruvate-binding domains"/>
    <property type="match status" value="1"/>
</dbReference>
<dbReference type="SUPFAM" id="SSF50800">
    <property type="entry name" value="PK beta-barrel domain-like"/>
    <property type="match status" value="1"/>
</dbReference>
<keyword evidence="4 13" id="KW-0808">Transferase</keyword>
<dbReference type="RefSeq" id="WP_311363153.1">
    <property type="nucleotide sequence ID" value="NZ_JAVRIC010000001.1"/>
</dbReference>
<feature type="domain" description="Pyruvate kinase C-terminal" evidence="15">
    <location>
        <begin position="370"/>
        <end position="483"/>
    </location>
</feature>
<keyword evidence="9 13" id="KW-0460">Magnesium</keyword>
<dbReference type="InterPro" id="IPR015793">
    <property type="entry name" value="Pyrv_Knase_brl"/>
</dbReference>
<dbReference type="NCBIfam" id="TIGR01064">
    <property type="entry name" value="pyruv_kin"/>
    <property type="match status" value="1"/>
</dbReference>
<dbReference type="SUPFAM" id="SSF51621">
    <property type="entry name" value="Phosphoenolpyruvate/pyruvate domain"/>
    <property type="match status" value="1"/>
</dbReference>
<reference evidence="16 17" key="1">
    <citation type="submission" date="2023-09" db="EMBL/GenBank/DDBJ databases">
        <authorList>
            <person name="Rey-Velasco X."/>
        </authorList>
    </citation>
    <scope>NUCLEOTIDE SEQUENCE [LARGE SCALE GENOMIC DNA]</scope>
    <source>
        <strain evidence="16 17">W345</strain>
    </source>
</reference>
<comment type="catalytic activity">
    <reaction evidence="13">
        <text>pyruvate + ATP = phosphoenolpyruvate + ADP + H(+)</text>
        <dbReference type="Rhea" id="RHEA:18157"/>
        <dbReference type="ChEBI" id="CHEBI:15361"/>
        <dbReference type="ChEBI" id="CHEBI:15378"/>
        <dbReference type="ChEBI" id="CHEBI:30616"/>
        <dbReference type="ChEBI" id="CHEBI:58702"/>
        <dbReference type="ChEBI" id="CHEBI:456216"/>
        <dbReference type="EC" id="2.7.1.40"/>
    </reaction>
</comment>
<dbReference type="Pfam" id="PF00224">
    <property type="entry name" value="PK"/>
    <property type="match status" value="1"/>
</dbReference>